<sequence>MSKLFEEPRAANRVDDYVDTGTLSERFEYMPTDSSLSVATTLRDNADNHYHEEHYHPHLPQP</sequence>
<evidence type="ECO:0000313" key="2">
    <source>
        <dbReference type="Proteomes" id="UP001141552"/>
    </source>
</evidence>
<reference evidence="1" key="1">
    <citation type="submission" date="2022-02" db="EMBL/GenBank/DDBJ databases">
        <authorList>
            <person name="Henning P.M."/>
            <person name="McCubbin A.G."/>
            <person name="Shore J.S."/>
        </authorList>
    </citation>
    <scope>NUCLEOTIDE SEQUENCE</scope>
    <source>
        <strain evidence="1">F60SS</strain>
        <tissue evidence="1">Leaves</tissue>
    </source>
</reference>
<evidence type="ECO:0000313" key="1">
    <source>
        <dbReference type="EMBL" id="KAJ4828945.1"/>
    </source>
</evidence>
<protein>
    <submittedName>
        <fullName evidence="1">Uncharacterized protein</fullName>
    </submittedName>
</protein>
<comment type="caution">
    <text evidence="1">The sequence shown here is derived from an EMBL/GenBank/DDBJ whole genome shotgun (WGS) entry which is preliminary data.</text>
</comment>
<gene>
    <name evidence="1" type="ORF">Tsubulata_007391</name>
</gene>
<accession>A0A9Q0J663</accession>
<organism evidence="1 2">
    <name type="scientific">Turnera subulata</name>
    <dbReference type="NCBI Taxonomy" id="218843"/>
    <lineage>
        <taxon>Eukaryota</taxon>
        <taxon>Viridiplantae</taxon>
        <taxon>Streptophyta</taxon>
        <taxon>Embryophyta</taxon>
        <taxon>Tracheophyta</taxon>
        <taxon>Spermatophyta</taxon>
        <taxon>Magnoliopsida</taxon>
        <taxon>eudicotyledons</taxon>
        <taxon>Gunneridae</taxon>
        <taxon>Pentapetalae</taxon>
        <taxon>rosids</taxon>
        <taxon>fabids</taxon>
        <taxon>Malpighiales</taxon>
        <taxon>Passifloraceae</taxon>
        <taxon>Turnera</taxon>
    </lineage>
</organism>
<dbReference type="EMBL" id="JAKUCV010006037">
    <property type="protein sequence ID" value="KAJ4828945.1"/>
    <property type="molecule type" value="Genomic_DNA"/>
</dbReference>
<keyword evidence="2" id="KW-1185">Reference proteome</keyword>
<proteinExistence type="predicted"/>
<reference evidence="1" key="2">
    <citation type="journal article" date="2023" name="Plants (Basel)">
        <title>Annotation of the Turnera subulata (Passifloraceae) Draft Genome Reveals the S-Locus Evolved after the Divergence of Turneroideae from Passifloroideae in a Stepwise Manner.</title>
        <authorList>
            <person name="Henning P.M."/>
            <person name="Roalson E.H."/>
            <person name="Mir W."/>
            <person name="McCubbin A.G."/>
            <person name="Shore J.S."/>
        </authorList>
    </citation>
    <scope>NUCLEOTIDE SEQUENCE</scope>
    <source>
        <strain evidence="1">F60SS</strain>
    </source>
</reference>
<dbReference type="AlphaFoldDB" id="A0A9Q0J663"/>
<dbReference type="Proteomes" id="UP001141552">
    <property type="component" value="Unassembled WGS sequence"/>
</dbReference>
<name>A0A9Q0J663_9ROSI</name>